<dbReference type="EMBL" id="JANHOG010000045">
    <property type="protein sequence ID" value="KAJ3559108.1"/>
    <property type="molecule type" value="Genomic_DNA"/>
</dbReference>
<dbReference type="Proteomes" id="UP001148662">
    <property type="component" value="Unassembled WGS sequence"/>
</dbReference>
<gene>
    <name evidence="1" type="ORF">NM688_g534</name>
</gene>
<name>A0ACC1TDR8_9APHY</name>
<evidence type="ECO:0000313" key="1">
    <source>
        <dbReference type="EMBL" id="KAJ3559108.1"/>
    </source>
</evidence>
<sequence length="1184" mass="130406">MATRRTLPHRGARPTYSSAQPPQAGSSRPRSVLTKSNASQRSGLSTPVEETFQQPPPPPSQPERVHSLRDDGETNIQVVLRCRRRSEREIQDNSPIIVSTSGARSTELTIQTTSASNSLGLVSLPAPRKYPFDVVFGPEADQSMIYQDVVSPMLDEIMKGYNCTLFAYGQTGTGKTYTMQGDLEPTPMGNPSADAGMIPRVLFRLFSRLEESVPDYSVKISFVELYNEELRDLLAPELAAPLGSIQPMGMGTGSKESSGLKIFDDSTKKGGVFIQGLDERPVKSAEDALKLLKKGSERRQIAATKFNDHSSRSHSVFSVTVLTKEKSSVKGDDLLKVGKLNLVDLAGSENIGRSGAENKRAREAGMINQSLLTLGRVINALVDRSPHVPYRESKLTRLLQDSLGGRTKTCIIATISPARSNMEETLSTLDYALRAKSIRNRPEVNQRMSRNALIKEYVAELERLQADLCAAYEKDGVYFSQTTWKQMAAEQELKDTALQEAQKNVEILKSQLAHLQEEFSQSVMLLDKSNTELKETKERLQSKEATLELTESQLKVTNQALEEEIVVRKAFQENESALDGVATGLKDVAQQSVQDLGRLFGKLERKTTVFTSNVQAVSAHTRKISTEAREFTSKLDDFVKVSNQHVINIRTEGEQYRTKELEALAGFSARLDQQLEKLQESLKLVQAKDAVVDEAMESVKTTVEETQEGIKSSFGNWAETLQRHCENSCKEAEKSTAASCAMVEKAFKSLSAITETILAEAQDYIESERKSLQETKALADSTSKAEILRLQQQNALLTRLLESERAKAERAQQDLLNRISGLLGSFVAERDRSLREAFSEMTDSNTAAEAGMVRLGKDQGERLDAVVDKGREWSSTLTKKGGELKRTRDGAFKTIGNASSTMRENLSKVQGVLSTSIPIFASDINRRIQASNAAYAEANEGMSRAKRARIEATDTMVADSQSGYRYMQRGISTTSRNAELMTGQILSETSGLSRVIDNHNRAAAAHLSEIYQTTQALADQGTREDMPTGMTPRRRAWEITDQWTLTKSRDTILKEWKQISNSASSSSSSSISSRSEGSMFEHAPVPEEDESEAESVAAMTDGEASEALSQADEHDETIRVASPPVAKPRAASSSSTTSSLSSQPPPIPEPKKPTTSLRSGLPTRGTLTERPTNILARASRRLRR</sequence>
<evidence type="ECO:0000313" key="2">
    <source>
        <dbReference type="Proteomes" id="UP001148662"/>
    </source>
</evidence>
<keyword evidence="2" id="KW-1185">Reference proteome</keyword>
<accession>A0ACC1TDR8</accession>
<organism evidence="1 2">
    <name type="scientific">Phlebia brevispora</name>
    <dbReference type="NCBI Taxonomy" id="194682"/>
    <lineage>
        <taxon>Eukaryota</taxon>
        <taxon>Fungi</taxon>
        <taxon>Dikarya</taxon>
        <taxon>Basidiomycota</taxon>
        <taxon>Agaricomycotina</taxon>
        <taxon>Agaricomycetes</taxon>
        <taxon>Polyporales</taxon>
        <taxon>Meruliaceae</taxon>
        <taxon>Phlebia</taxon>
    </lineage>
</organism>
<protein>
    <submittedName>
        <fullName evidence="1">Uncharacterized protein</fullName>
    </submittedName>
</protein>
<reference evidence="1" key="1">
    <citation type="submission" date="2022-07" db="EMBL/GenBank/DDBJ databases">
        <title>Genome Sequence of Phlebia brevispora.</title>
        <authorList>
            <person name="Buettner E."/>
        </authorList>
    </citation>
    <scope>NUCLEOTIDE SEQUENCE</scope>
    <source>
        <strain evidence="1">MPL23</strain>
    </source>
</reference>
<proteinExistence type="predicted"/>
<comment type="caution">
    <text evidence="1">The sequence shown here is derived from an EMBL/GenBank/DDBJ whole genome shotgun (WGS) entry which is preliminary data.</text>
</comment>